<dbReference type="CDD" id="cd02440">
    <property type="entry name" value="AdoMet_MTases"/>
    <property type="match status" value="1"/>
</dbReference>
<organism evidence="7 8">
    <name type="scientific">Stachybotrys elegans</name>
    <dbReference type="NCBI Taxonomy" id="80388"/>
    <lineage>
        <taxon>Eukaryota</taxon>
        <taxon>Fungi</taxon>
        <taxon>Dikarya</taxon>
        <taxon>Ascomycota</taxon>
        <taxon>Pezizomycotina</taxon>
        <taxon>Sordariomycetes</taxon>
        <taxon>Hypocreomycetidae</taxon>
        <taxon>Hypocreales</taxon>
        <taxon>Stachybotryaceae</taxon>
        <taxon>Stachybotrys</taxon>
    </lineage>
</organism>
<evidence type="ECO:0000256" key="1">
    <source>
        <dbReference type="ARBA" id="ARBA00010815"/>
    </source>
</evidence>
<keyword evidence="3" id="KW-0808">Transferase</keyword>
<dbReference type="InterPro" id="IPR020803">
    <property type="entry name" value="MeTfrase_dom"/>
</dbReference>
<feature type="domain" description="Polyketide synthase-like methyltransferase" evidence="6">
    <location>
        <begin position="153"/>
        <end position="401"/>
    </location>
</feature>
<dbReference type="AlphaFoldDB" id="A0A8K0SJN8"/>
<keyword evidence="5" id="KW-0443">Lipid metabolism</keyword>
<dbReference type="PANTHER" id="PTHR43667">
    <property type="entry name" value="CYCLOPROPANE-FATTY-ACYL-PHOSPHOLIPID SYNTHASE"/>
    <property type="match status" value="1"/>
</dbReference>
<dbReference type="PANTHER" id="PTHR43667:SF2">
    <property type="entry name" value="FATTY ACID C-METHYL TRANSFERASE"/>
    <property type="match status" value="1"/>
</dbReference>
<evidence type="ECO:0000313" key="8">
    <source>
        <dbReference type="Proteomes" id="UP000813444"/>
    </source>
</evidence>
<keyword evidence="8" id="KW-1185">Reference proteome</keyword>
<evidence type="ECO:0000313" key="7">
    <source>
        <dbReference type="EMBL" id="KAH7305908.1"/>
    </source>
</evidence>
<accession>A0A8K0SJN8</accession>
<dbReference type="GO" id="GO:0032259">
    <property type="term" value="P:methylation"/>
    <property type="evidence" value="ECO:0007669"/>
    <property type="project" value="UniProtKB-KW"/>
</dbReference>
<dbReference type="SUPFAM" id="SSF53335">
    <property type="entry name" value="S-adenosyl-L-methionine-dependent methyltransferases"/>
    <property type="match status" value="1"/>
</dbReference>
<gene>
    <name evidence="7" type="ORF">B0I35DRAFT_454147</name>
</gene>
<reference evidence="7" key="1">
    <citation type="journal article" date="2021" name="Nat. Commun.">
        <title>Genetic determinants of endophytism in the Arabidopsis root mycobiome.</title>
        <authorList>
            <person name="Mesny F."/>
            <person name="Miyauchi S."/>
            <person name="Thiergart T."/>
            <person name="Pickel B."/>
            <person name="Atanasova L."/>
            <person name="Karlsson M."/>
            <person name="Huettel B."/>
            <person name="Barry K.W."/>
            <person name="Haridas S."/>
            <person name="Chen C."/>
            <person name="Bauer D."/>
            <person name="Andreopoulos W."/>
            <person name="Pangilinan J."/>
            <person name="LaButti K."/>
            <person name="Riley R."/>
            <person name="Lipzen A."/>
            <person name="Clum A."/>
            <person name="Drula E."/>
            <person name="Henrissat B."/>
            <person name="Kohler A."/>
            <person name="Grigoriev I.V."/>
            <person name="Martin F.M."/>
            <person name="Hacquard S."/>
        </authorList>
    </citation>
    <scope>NUCLEOTIDE SEQUENCE</scope>
    <source>
        <strain evidence="7">MPI-CAGE-CH-0235</strain>
    </source>
</reference>
<dbReference type="OrthoDB" id="8300214at2759"/>
<dbReference type="InterPro" id="IPR050723">
    <property type="entry name" value="CFA/CMAS"/>
</dbReference>
<dbReference type="PIRSF" id="PIRSF003085">
    <property type="entry name" value="CMAS"/>
    <property type="match status" value="1"/>
</dbReference>
<dbReference type="EMBL" id="JAGPNK010000017">
    <property type="protein sequence ID" value="KAH7305908.1"/>
    <property type="molecule type" value="Genomic_DNA"/>
</dbReference>
<dbReference type="Gene3D" id="3.40.50.150">
    <property type="entry name" value="Vaccinia Virus protein VP39"/>
    <property type="match status" value="1"/>
</dbReference>
<evidence type="ECO:0000256" key="5">
    <source>
        <dbReference type="ARBA" id="ARBA00023098"/>
    </source>
</evidence>
<dbReference type="InterPro" id="IPR029063">
    <property type="entry name" value="SAM-dependent_MTases_sf"/>
</dbReference>
<dbReference type="InterPro" id="IPR003333">
    <property type="entry name" value="CMAS"/>
</dbReference>
<evidence type="ECO:0000256" key="2">
    <source>
        <dbReference type="ARBA" id="ARBA00022603"/>
    </source>
</evidence>
<dbReference type="GO" id="GO:0008168">
    <property type="term" value="F:methyltransferase activity"/>
    <property type="evidence" value="ECO:0007669"/>
    <property type="project" value="UniProtKB-KW"/>
</dbReference>
<dbReference type="Proteomes" id="UP000813444">
    <property type="component" value="Unassembled WGS sequence"/>
</dbReference>
<dbReference type="GO" id="GO:0008610">
    <property type="term" value="P:lipid biosynthetic process"/>
    <property type="evidence" value="ECO:0007669"/>
    <property type="project" value="InterPro"/>
</dbReference>
<dbReference type="SMART" id="SM00828">
    <property type="entry name" value="PKS_MT"/>
    <property type="match status" value="1"/>
</dbReference>
<evidence type="ECO:0000256" key="3">
    <source>
        <dbReference type="ARBA" id="ARBA00022679"/>
    </source>
</evidence>
<evidence type="ECO:0000256" key="4">
    <source>
        <dbReference type="ARBA" id="ARBA00022691"/>
    </source>
</evidence>
<evidence type="ECO:0000259" key="6">
    <source>
        <dbReference type="SMART" id="SM00828"/>
    </source>
</evidence>
<sequence>MSESWLQSYARLSVFSVLDRIQHGRVNVVCKYLDKSDKGHFTVFGQENTSELTTSIVCHVPKVWDRICGGFDLGIAEAYMMQELDCDNLGNLFSIYLANKEALGFSGGGHLSRVISRLGSLFFSANNNIARARLNASFHYDTSNEHFKSFLSPDLNYSSAIWSSDPAETLETAQRRKVHNILDKAQLCATDHVLDIGCGWGDLDMEAVKRSGCRVTGLTLSSEQKALAEQRIKAVGLDKQIEILLCDYRNAPRPTNGYDCIVSVEMLEHVGDKYMNEYFASISRLLSKQGRMVIQGITVVSSLNGKSSNLGDFLGRYIFPGGYLPTVNQLLASIHQGSRGTLEVEHTDNIGPHYIKTLHCWGENFMRNWDTIRASFLHKNPDANGEEVEHFRRRWMYYFEYCEAGFRSRVLNDYVISAVKVQRPVISGEVKY</sequence>
<proteinExistence type="inferred from homology"/>
<keyword evidence="4" id="KW-0949">S-adenosyl-L-methionine</keyword>
<dbReference type="Pfam" id="PF02353">
    <property type="entry name" value="CMAS"/>
    <property type="match status" value="1"/>
</dbReference>
<protein>
    <submittedName>
        <fullName evidence="7">Mycolic acid cyclopropane synthetase-domain-containing protein</fullName>
    </submittedName>
</protein>
<keyword evidence="2" id="KW-0489">Methyltransferase</keyword>
<comment type="caution">
    <text evidence="7">The sequence shown here is derived from an EMBL/GenBank/DDBJ whole genome shotgun (WGS) entry which is preliminary data.</text>
</comment>
<name>A0A8K0SJN8_9HYPO</name>
<comment type="similarity">
    <text evidence="1">Belongs to the CFA/CMAS family.</text>
</comment>